<comment type="subcellular location">
    <subcellularLocation>
        <location evidence="6">Cytoplasm</location>
    </subcellularLocation>
</comment>
<dbReference type="PANTHER" id="PTHR10286">
    <property type="entry name" value="INORGANIC PYROPHOSPHATASE"/>
    <property type="match status" value="1"/>
</dbReference>
<comment type="subunit">
    <text evidence="6">Homohexamer.</text>
</comment>
<feature type="binding site" evidence="6">
    <location>
        <position position="72"/>
    </location>
    <ligand>
        <name>Mg(2+)</name>
        <dbReference type="ChEBI" id="CHEBI:18420"/>
        <label>2</label>
    </ligand>
</feature>
<dbReference type="OrthoDB" id="5187599at2"/>
<dbReference type="GO" id="GO:0006796">
    <property type="term" value="P:phosphate-containing compound metabolic process"/>
    <property type="evidence" value="ECO:0007669"/>
    <property type="project" value="InterPro"/>
</dbReference>
<accession>A0A1T0A2Q3</accession>
<evidence type="ECO:0000256" key="4">
    <source>
        <dbReference type="ARBA" id="ARBA00022801"/>
    </source>
</evidence>
<dbReference type="EMBL" id="UGQE01000004">
    <property type="protein sequence ID" value="STZ14341.1"/>
    <property type="molecule type" value="Genomic_DNA"/>
</dbReference>
<dbReference type="FunFam" id="3.90.80.10:FF:000006">
    <property type="entry name" value="Inorganic pyrophosphatase"/>
    <property type="match status" value="1"/>
</dbReference>
<dbReference type="InterPro" id="IPR008162">
    <property type="entry name" value="Pyrophosphatase"/>
</dbReference>
<protein>
    <recommendedName>
        <fullName evidence="6">Inorganic pyrophosphatase</fullName>
        <ecNumber evidence="6">3.6.1.1</ecNumber>
    </recommendedName>
    <alternativeName>
        <fullName evidence="6">Pyrophosphate phospho-hydrolase</fullName>
        <shortName evidence="6">PPase</shortName>
    </alternativeName>
</protein>
<comment type="cofactor">
    <cofactor evidence="1 6">
        <name>Mg(2+)</name>
        <dbReference type="ChEBI" id="CHEBI:18420"/>
    </cofactor>
</comment>
<dbReference type="RefSeq" id="WP_078276592.1">
    <property type="nucleotide sequence ID" value="NZ_CAACXO010000003.1"/>
</dbReference>
<dbReference type="Proteomes" id="UP000190435">
    <property type="component" value="Unassembled WGS sequence"/>
</dbReference>
<dbReference type="Gene3D" id="3.90.80.10">
    <property type="entry name" value="Inorganic pyrophosphatase"/>
    <property type="match status" value="1"/>
</dbReference>
<dbReference type="GO" id="GO:0000287">
    <property type="term" value="F:magnesium ion binding"/>
    <property type="evidence" value="ECO:0007669"/>
    <property type="project" value="UniProtKB-UniRule"/>
</dbReference>
<dbReference type="HAMAP" id="MF_00209">
    <property type="entry name" value="Inorganic_PPase"/>
    <property type="match status" value="1"/>
</dbReference>
<reference evidence="7 9" key="1">
    <citation type="submission" date="2017-02" db="EMBL/GenBank/DDBJ databases">
        <title>Draft genome sequence of Moraxella caviae CCUG 355 type strain.</title>
        <authorList>
            <person name="Engstrom-Jakobsson H."/>
            <person name="Salva-Serra F."/>
            <person name="Thorell K."/>
            <person name="Gonzales-Siles L."/>
            <person name="Karlsson R."/>
            <person name="Boulund F."/>
            <person name="Engstrand L."/>
            <person name="Moore E."/>
        </authorList>
    </citation>
    <scope>NUCLEOTIDE SEQUENCE [LARGE SCALE GENOMIC DNA]</scope>
    <source>
        <strain evidence="7 9">CCUG 355</strain>
    </source>
</reference>
<evidence type="ECO:0000256" key="3">
    <source>
        <dbReference type="ARBA" id="ARBA00022723"/>
    </source>
</evidence>
<dbReference type="STRING" id="34060.B0181_05975"/>
<sequence>MADFNKILDAGDVDGGEINVVVEIPTGSNHKIEWNRELACFELDRVEPVAFAKPCNYGFIPQTLDEDGDELDALIITDQPLTTGIFLKAKVIGVMKFVDDGEVDDKVIVVPADDRNNGNAYNSLDDLPKQLIKQLEFHFNHYKDLKKAGTTKVEGFFDAEEAKKVIKESQKRWVEKV</sequence>
<dbReference type="PROSITE" id="PS00387">
    <property type="entry name" value="PPASE"/>
    <property type="match status" value="1"/>
</dbReference>
<feature type="binding site" evidence="6">
    <location>
        <position position="57"/>
    </location>
    <ligand>
        <name>substrate</name>
    </ligand>
</feature>
<feature type="binding site" evidence="6">
    <location>
        <position position="67"/>
    </location>
    <ligand>
        <name>Mg(2+)</name>
        <dbReference type="ChEBI" id="CHEBI:18420"/>
        <label>1</label>
    </ligand>
</feature>
<evidence type="ECO:0000256" key="5">
    <source>
        <dbReference type="ARBA" id="ARBA00022842"/>
    </source>
</evidence>
<feature type="binding site" evidence="6">
    <location>
        <position position="72"/>
    </location>
    <ligand>
        <name>Mg(2+)</name>
        <dbReference type="ChEBI" id="CHEBI:18420"/>
        <label>1</label>
    </ligand>
</feature>
<keyword evidence="2 6" id="KW-0963">Cytoplasm</keyword>
<dbReference type="GO" id="GO:0005737">
    <property type="term" value="C:cytoplasm"/>
    <property type="evidence" value="ECO:0007669"/>
    <property type="project" value="UniProtKB-SubCell"/>
</dbReference>
<comment type="similarity">
    <text evidence="6">Belongs to the PPase family.</text>
</comment>
<feature type="binding site" evidence="6">
    <location>
        <position position="142"/>
    </location>
    <ligand>
        <name>substrate</name>
    </ligand>
</feature>
<evidence type="ECO:0000256" key="2">
    <source>
        <dbReference type="ARBA" id="ARBA00022490"/>
    </source>
</evidence>
<dbReference type="InterPro" id="IPR036649">
    <property type="entry name" value="Pyrophosphatase_sf"/>
</dbReference>
<comment type="catalytic activity">
    <reaction evidence="6">
        <text>diphosphate + H2O = 2 phosphate + H(+)</text>
        <dbReference type="Rhea" id="RHEA:24576"/>
        <dbReference type="ChEBI" id="CHEBI:15377"/>
        <dbReference type="ChEBI" id="CHEBI:15378"/>
        <dbReference type="ChEBI" id="CHEBI:33019"/>
        <dbReference type="ChEBI" id="CHEBI:43474"/>
        <dbReference type="EC" id="3.6.1.1"/>
    </reaction>
</comment>
<dbReference type="SUPFAM" id="SSF50324">
    <property type="entry name" value="Inorganic pyrophosphatase"/>
    <property type="match status" value="1"/>
</dbReference>
<evidence type="ECO:0000313" key="10">
    <source>
        <dbReference type="Proteomes" id="UP000255279"/>
    </source>
</evidence>
<evidence type="ECO:0000256" key="1">
    <source>
        <dbReference type="ARBA" id="ARBA00001946"/>
    </source>
</evidence>
<feature type="binding site" evidence="6">
    <location>
        <position position="104"/>
    </location>
    <ligand>
        <name>Mg(2+)</name>
        <dbReference type="ChEBI" id="CHEBI:18420"/>
        <label>1</label>
    </ligand>
</feature>
<evidence type="ECO:0000256" key="6">
    <source>
        <dbReference type="HAMAP-Rule" id="MF_00209"/>
    </source>
</evidence>
<proteinExistence type="inferred from homology"/>
<comment type="function">
    <text evidence="6">Catalyzes the hydrolysis of inorganic pyrophosphate (PPi) forming two phosphate ions.</text>
</comment>
<evidence type="ECO:0000313" key="7">
    <source>
        <dbReference type="EMBL" id="OOR89955.1"/>
    </source>
</evidence>
<dbReference type="EC" id="3.6.1.1" evidence="6"/>
<dbReference type="EMBL" id="MUXU01000035">
    <property type="protein sequence ID" value="OOR89955.1"/>
    <property type="molecule type" value="Genomic_DNA"/>
</dbReference>
<dbReference type="CDD" id="cd00412">
    <property type="entry name" value="pyrophosphatase"/>
    <property type="match status" value="1"/>
</dbReference>
<evidence type="ECO:0000313" key="8">
    <source>
        <dbReference type="EMBL" id="STZ14341.1"/>
    </source>
</evidence>
<keyword evidence="9" id="KW-1185">Reference proteome</keyword>
<dbReference type="GO" id="GO:0004427">
    <property type="term" value="F:inorganic diphosphate phosphatase activity"/>
    <property type="evidence" value="ECO:0007669"/>
    <property type="project" value="UniProtKB-UniRule"/>
</dbReference>
<evidence type="ECO:0000313" key="9">
    <source>
        <dbReference type="Proteomes" id="UP000190435"/>
    </source>
</evidence>
<keyword evidence="5 6" id="KW-0460">Magnesium</keyword>
<feature type="binding site" evidence="6">
    <location>
        <position position="31"/>
    </location>
    <ligand>
        <name>substrate</name>
    </ligand>
</feature>
<dbReference type="AlphaFoldDB" id="A0A1T0A2Q3"/>
<keyword evidence="4 6" id="KW-0378">Hydrolase</keyword>
<organism evidence="7 9">
    <name type="scientific">Moraxella caviae</name>
    <dbReference type="NCBI Taxonomy" id="34060"/>
    <lineage>
        <taxon>Bacteria</taxon>
        <taxon>Pseudomonadati</taxon>
        <taxon>Pseudomonadota</taxon>
        <taxon>Gammaproteobacteria</taxon>
        <taxon>Moraxellales</taxon>
        <taxon>Moraxellaceae</taxon>
        <taxon>Moraxella</taxon>
    </lineage>
</organism>
<dbReference type="Pfam" id="PF00719">
    <property type="entry name" value="Pyrophosphatase"/>
    <property type="match status" value="1"/>
</dbReference>
<keyword evidence="3 6" id="KW-0479">Metal-binding</keyword>
<name>A0A1T0A2Q3_9GAMM</name>
<dbReference type="Proteomes" id="UP000255279">
    <property type="component" value="Unassembled WGS sequence"/>
</dbReference>
<reference evidence="8 10" key="2">
    <citation type="submission" date="2018-06" db="EMBL/GenBank/DDBJ databases">
        <authorList>
            <consortium name="Pathogen Informatics"/>
            <person name="Doyle S."/>
        </authorList>
    </citation>
    <scope>NUCLEOTIDE SEQUENCE [LARGE SCALE GENOMIC DNA]</scope>
    <source>
        <strain evidence="8 10">NCTC10293</strain>
    </source>
</reference>
<gene>
    <name evidence="6 8" type="primary">ppa</name>
    <name evidence="7" type="ORF">B0181_05975</name>
    <name evidence="8" type="ORF">NCTC10293_01934</name>
</gene>
<feature type="binding site" evidence="6">
    <location>
        <position position="45"/>
    </location>
    <ligand>
        <name>substrate</name>
    </ligand>
</feature>